<keyword evidence="12" id="KW-1185">Reference proteome</keyword>
<feature type="chain" id="PRO_5021043430" description="Carboxylic ester hydrolase" evidence="10">
    <location>
        <begin position="25"/>
        <end position="544"/>
    </location>
</feature>
<keyword evidence="3" id="KW-0624">Polysaccharide degradation</keyword>
<sequence>MAPLPSPWTVLPAILLGVTSLARSFDFDTTCSSITSQVSIPNATVYFSSLVPGGTNLTFPDNDPTCTRPSQLVLTDMCRIAMFVATSERSGINFEAWFPRNWTGRFLSTGNGGLSGCIQYEDLAYAAALGFATVGANNGHNGTSGAPFLNNPDVVEDFAFRSMHTGVVVGKNLTETFYGSPYTKSYYLGCSTGGRQGLKSVQDFPEDFDGVVAGAPAVDFDHLNDWSGHFFGITGNTTAPTFLPTQQWIDLVHPDILAQCDGIDGVKDGVIEDPNLCDYDPSTLVCVEGSANQTNTTCITEAQAGMIKNVFKPFFIEGQFAYPRMQPGSEDVPFYYNGAPSPYTSDWFRYVVYNDPNYDVTTLSEKDWAYSAQLDPFNISTWSGDLSTFRERQGKVLTYHGQADAIISSKNSERYYDRVSQVMGLESTELDEFYRLFRISGMHHCSGGPGAWEIGQTLAGSGGNSKYLMDLDPESNVLMAMVRWVEEGIAPETVLGTKFMNDTVANRVQFSRAHCRYPLRNTYDGVGDPTKKESWNCLEVDSDS</sequence>
<dbReference type="GO" id="GO:0030600">
    <property type="term" value="F:feruloyl esterase activity"/>
    <property type="evidence" value="ECO:0007669"/>
    <property type="project" value="UniProtKB-EC"/>
</dbReference>
<evidence type="ECO:0000256" key="8">
    <source>
        <dbReference type="ARBA" id="ARBA00023157"/>
    </source>
</evidence>
<dbReference type="InterPro" id="IPR011118">
    <property type="entry name" value="Tannase/feruloyl_esterase"/>
</dbReference>
<dbReference type="InterPro" id="IPR029058">
    <property type="entry name" value="AB_hydrolase_fold"/>
</dbReference>
<gene>
    <name evidence="11" type="ORF">K435DRAFT_668286</name>
</gene>
<dbReference type="PANTHER" id="PTHR33938">
    <property type="entry name" value="FERULOYL ESTERASE B-RELATED"/>
    <property type="match status" value="1"/>
</dbReference>
<organism evidence="11 12">
    <name type="scientific">Dendrothele bispora (strain CBS 962.96)</name>
    <dbReference type="NCBI Taxonomy" id="1314807"/>
    <lineage>
        <taxon>Eukaryota</taxon>
        <taxon>Fungi</taxon>
        <taxon>Dikarya</taxon>
        <taxon>Basidiomycota</taxon>
        <taxon>Agaricomycotina</taxon>
        <taxon>Agaricomycetes</taxon>
        <taxon>Agaricomycetidae</taxon>
        <taxon>Agaricales</taxon>
        <taxon>Agaricales incertae sedis</taxon>
        <taxon>Dendrothele</taxon>
    </lineage>
</organism>
<comment type="similarity">
    <text evidence="1 10">Belongs to the tannase family.</text>
</comment>
<dbReference type="OrthoDB" id="3039123at2759"/>
<dbReference type="EC" id="3.1.1.-" evidence="10"/>
<evidence type="ECO:0000256" key="5">
    <source>
        <dbReference type="ARBA" id="ARBA00022729"/>
    </source>
</evidence>
<name>A0A4S8LXU8_DENBC</name>
<evidence type="ECO:0000256" key="1">
    <source>
        <dbReference type="ARBA" id="ARBA00006249"/>
    </source>
</evidence>
<dbReference type="GO" id="GO:0046872">
    <property type="term" value="F:metal ion binding"/>
    <property type="evidence" value="ECO:0007669"/>
    <property type="project" value="UniProtKB-KW"/>
</dbReference>
<comment type="catalytic activity">
    <reaction evidence="9">
        <text>feruloyl-polysaccharide + H2O = ferulate + polysaccharide.</text>
        <dbReference type="EC" id="3.1.1.73"/>
    </reaction>
</comment>
<proteinExistence type="inferred from homology"/>
<reference evidence="11 12" key="1">
    <citation type="journal article" date="2019" name="Nat. Ecol. Evol.">
        <title>Megaphylogeny resolves global patterns of mushroom evolution.</title>
        <authorList>
            <person name="Varga T."/>
            <person name="Krizsan K."/>
            <person name="Foldi C."/>
            <person name="Dima B."/>
            <person name="Sanchez-Garcia M."/>
            <person name="Sanchez-Ramirez S."/>
            <person name="Szollosi G.J."/>
            <person name="Szarkandi J.G."/>
            <person name="Papp V."/>
            <person name="Albert L."/>
            <person name="Andreopoulos W."/>
            <person name="Angelini C."/>
            <person name="Antonin V."/>
            <person name="Barry K.W."/>
            <person name="Bougher N.L."/>
            <person name="Buchanan P."/>
            <person name="Buyck B."/>
            <person name="Bense V."/>
            <person name="Catcheside P."/>
            <person name="Chovatia M."/>
            <person name="Cooper J."/>
            <person name="Damon W."/>
            <person name="Desjardin D."/>
            <person name="Finy P."/>
            <person name="Geml J."/>
            <person name="Haridas S."/>
            <person name="Hughes K."/>
            <person name="Justo A."/>
            <person name="Karasinski D."/>
            <person name="Kautmanova I."/>
            <person name="Kiss B."/>
            <person name="Kocsube S."/>
            <person name="Kotiranta H."/>
            <person name="LaButti K.M."/>
            <person name="Lechner B.E."/>
            <person name="Liimatainen K."/>
            <person name="Lipzen A."/>
            <person name="Lukacs Z."/>
            <person name="Mihaltcheva S."/>
            <person name="Morgado L.N."/>
            <person name="Niskanen T."/>
            <person name="Noordeloos M.E."/>
            <person name="Ohm R.A."/>
            <person name="Ortiz-Santana B."/>
            <person name="Ovrebo C."/>
            <person name="Racz N."/>
            <person name="Riley R."/>
            <person name="Savchenko A."/>
            <person name="Shiryaev A."/>
            <person name="Soop K."/>
            <person name="Spirin V."/>
            <person name="Szebenyi C."/>
            <person name="Tomsovsky M."/>
            <person name="Tulloss R.E."/>
            <person name="Uehling J."/>
            <person name="Grigoriev I.V."/>
            <person name="Vagvolgyi C."/>
            <person name="Papp T."/>
            <person name="Martin F.M."/>
            <person name="Miettinen O."/>
            <person name="Hibbett D.S."/>
            <person name="Nagy L.G."/>
        </authorList>
    </citation>
    <scope>NUCLEOTIDE SEQUENCE [LARGE SCALE GENOMIC DNA]</scope>
    <source>
        <strain evidence="11 12">CBS 962.96</strain>
    </source>
</reference>
<keyword evidence="2" id="KW-0719">Serine esterase</keyword>
<dbReference type="Gene3D" id="3.40.50.1820">
    <property type="entry name" value="alpha/beta hydrolase"/>
    <property type="match status" value="1"/>
</dbReference>
<dbReference type="Proteomes" id="UP000297245">
    <property type="component" value="Unassembled WGS sequence"/>
</dbReference>
<keyword evidence="8" id="KW-1015">Disulfide bond</keyword>
<dbReference type="PANTHER" id="PTHR33938:SF15">
    <property type="entry name" value="FERULOYL ESTERASE B-RELATED"/>
    <property type="match status" value="1"/>
</dbReference>
<keyword evidence="3" id="KW-0119">Carbohydrate metabolism</keyword>
<keyword evidence="3" id="KW-0858">Xylan degradation</keyword>
<evidence type="ECO:0000256" key="4">
    <source>
        <dbReference type="ARBA" id="ARBA00022723"/>
    </source>
</evidence>
<keyword evidence="5 10" id="KW-0732">Signal</keyword>
<evidence type="ECO:0000256" key="10">
    <source>
        <dbReference type="RuleBase" id="RU361238"/>
    </source>
</evidence>
<evidence type="ECO:0000313" key="12">
    <source>
        <dbReference type="Proteomes" id="UP000297245"/>
    </source>
</evidence>
<evidence type="ECO:0000256" key="9">
    <source>
        <dbReference type="ARBA" id="ARBA00034075"/>
    </source>
</evidence>
<evidence type="ECO:0000256" key="2">
    <source>
        <dbReference type="ARBA" id="ARBA00022487"/>
    </source>
</evidence>
<keyword evidence="6 10" id="KW-0378">Hydrolase</keyword>
<dbReference type="AlphaFoldDB" id="A0A4S8LXU8"/>
<protein>
    <recommendedName>
        <fullName evidence="10">Carboxylic ester hydrolase</fullName>
        <ecNumber evidence="10">3.1.1.-</ecNumber>
    </recommendedName>
</protein>
<keyword evidence="7" id="KW-0106">Calcium</keyword>
<evidence type="ECO:0000313" key="11">
    <source>
        <dbReference type="EMBL" id="THU94497.1"/>
    </source>
</evidence>
<dbReference type="EMBL" id="ML179222">
    <property type="protein sequence ID" value="THU94497.1"/>
    <property type="molecule type" value="Genomic_DNA"/>
</dbReference>
<dbReference type="Pfam" id="PF07519">
    <property type="entry name" value="Tannase"/>
    <property type="match status" value="1"/>
</dbReference>
<dbReference type="GO" id="GO:0045493">
    <property type="term" value="P:xylan catabolic process"/>
    <property type="evidence" value="ECO:0007669"/>
    <property type="project" value="UniProtKB-KW"/>
</dbReference>
<evidence type="ECO:0000256" key="6">
    <source>
        <dbReference type="ARBA" id="ARBA00022801"/>
    </source>
</evidence>
<evidence type="ECO:0000256" key="3">
    <source>
        <dbReference type="ARBA" id="ARBA00022651"/>
    </source>
</evidence>
<keyword evidence="4" id="KW-0479">Metal-binding</keyword>
<feature type="signal peptide" evidence="10">
    <location>
        <begin position="1"/>
        <end position="24"/>
    </location>
</feature>
<accession>A0A4S8LXU8</accession>
<dbReference type="SUPFAM" id="SSF53474">
    <property type="entry name" value="alpha/beta-Hydrolases"/>
    <property type="match status" value="1"/>
</dbReference>
<evidence type="ECO:0000256" key="7">
    <source>
        <dbReference type="ARBA" id="ARBA00022837"/>
    </source>
</evidence>